<evidence type="ECO:0000313" key="2">
    <source>
        <dbReference type="Proteomes" id="UP001235269"/>
    </source>
</evidence>
<reference evidence="1 2" key="1">
    <citation type="submission" date="2023-07" db="EMBL/GenBank/DDBJ databases">
        <title>Genomic Encyclopedia of Type Strains, Phase IV (KMG-IV): sequencing the most valuable type-strain genomes for metagenomic binning, comparative biology and taxonomic classification.</title>
        <authorList>
            <person name="Goeker M."/>
        </authorList>
    </citation>
    <scope>NUCLEOTIDE SEQUENCE [LARGE SCALE GENOMIC DNA]</scope>
    <source>
        <strain evidence="1 2">DSM 100301</strain>
    </source>
</reference>
<dbReference type="InterPro" id="IPR029058">
    <property type="entry name" value="AB_hydrolase_fold"/>
</dbReference>
<proteinExistence type="predicted"/>
<dbReference type="GO" id="GO:0016787">
    <property type="term" value="F:hydrolase activity"/>
    <property type="evidence" value="ECO:0007669"/>
    <property type="project" value="UniProtKB-KW"/>
</dbReference>
<gene>
    <name evidence="1" type="ORF">QO005_002075</name>
</gene>
<protein>
    <submittedName>
        <fullName evidence="1">Alpha/beta hydrolase family esterase</fullName>
    </submittedName>
</protein>
<dbReference type="Proteomes" id="UP001235269">
    <property type="component" value="Unassembled WGS sequence"/>
</dbReference>
<evidence type="ECO:0000313" key="1">
    <source>
        <dbReference type="EMBL" id="MDQ0455735.1"/>
    </source>
</evidence>
<dbReference type="Pfam" id="PF06821">
    <property type="entry name" value="Ser_hydrolase"/>
    <property type="match status" value="1"/>
</dbReference>
<keyword evidence="2" id="KW-1185">Reference proteome</keyword>
<comment type="caution">
    <text evidence="1">The sequence shown here is derived from an EMBL/GenBank/DDBJ whole genome shotgun (WGS) entry which is preliminary data.</text>
</comment>
<dbReference type="InterPro" id="IPR010662">
    <property type="entry name" value="RBBP9/YdeN"/>
</dbReference>
<dbReference type="SUPFAM" id="SSF53474">
    <property type="entry name" value="alpha/beta-Hydrolases"/>
    <property type="match status" value="1"/>
</dbReference>
<sequence>MVQTLILPGLNGSSDAHWQRIWASERPDCKVLEQSEWACPSLPDWKRRLETELAASREDVILLAHSLGCILAASLALSPLAARVRAAVLVAPCDIVEVERLHPCCVQLDQVPLETLPFETLIVGSLNDPYMNVPSLYRHGEKWGASIRVIGHAGHINVASGYGRWVEGYRIFDHFLEDARNDRRRAVSVHTRAGRAPEAARYSETLLD</sequence>
<organism evidence="1 2">
    <name type="scientific">Rhizobium paknamense</name>
    <dbReference type="NCBI Taxonomy" id="1206817"/>
    <lineage>
        <taxon>Bacteria</taxon>
        <taxon>Pseudomonadati</taxon>
        <taxon>Pseudomonadota</taxon>
        <taxon>Alphaproteobacteria</taxon>
        <taxon>Hyphomicrobiales</taxon>
        <taxon>Rhizobiaceae</taxon>
        <taxon>Rhizobium/Agrobacterium group</taxon>
        <taxon>Rhizobium</taxon>
    </lineage>
</organism>
<keyword evidence="1" id="KW-0378">Hydrolase</keyword>
<accession>A0ABU0IE61</accession>
<dbReference type="EMBL" id="JAUSWH010000005">
    <property type="protein sequence ID" value="MDQ0455735.1"/>
    <property type="molecule type" value="Genomic_DNA"/>
</dbReference>
<name>A0ABU0IE61_9HYPH</name>
<dbReference type="Gene3D" id="3.40.50.1820">
    <property type="entry name" value="alpha/beta hydrolase"/>
    <property type="match status" value="1"/>
</dbReference>
<dbReference type="RefSeq" id="WP_307157928.1">
    <property type="nucleotide sequence ID" value="NZ_JAUSWH010000005.1"/>
</dbReference>